<name>A0A4T0FY04_9BASI</name>
<feature type="transmembrane region" description="Helical" evidence="3">
    <location>
        <begin position="585"/>
        <end position="606"/>
    </location>
</feature>
<accession>A0A4T0FY04</accession>
<dbReference type="PANTHER" id="PTHR31605:SF0">
    <property type="entry name" value="GLYCEROL-3-PHOSPHATE O-ACYLTRANSFERASE 1"/>
    <property type="match status" value="1"/>
</dbReference>
<dbReference type="OrthoDB" id="2427554at2759"/>
<keyword evidence="3" id="KW-0812">Transmembrane</keyword>
<dbReference type="CDD" id="cd04301">
    <property type="entry name" value="NAT_SF"/>
    <property type="match status" value="1"/>
</dbReference>
<keyword evidence="3" id="KW-0472">Membrane</keyword>
<keyword evidence="6" id="KW-1185">Reference proteome</keyword>
<evidence type="ECO:0000313" key="6">
    <source>
        <dbReference type="Proteomes" id="UP000310189"/>
    </source>
</evidence>
<dbReference type="GO" id="GO:0008654">
    <property type="term" value="P:phospholipid biosynthetic process"/>
    <property type="evidence" value="ECO:0007669"/>
    <property type="project" value="TreeGrafter"/>
</dbReference>
<feature type="region of interest" description="Disordered" evidence="2">
    <location>
        <begin position="793"/>
        <end position="816"/>
    </location>
</feature>
<feature type="domain" description="N-acetyltransferase" evidence="4">
    <location>
        <begin position="6"/>
        <end position="181"/>
    </location>
</feature>
<keyword evidence="1" id="KW-0175">Coiled coil</keyword>
<dbReference type="SMART" id="SM00563">
    <property type="entry name" value="PlsC"/>
    <property type="match status" value="1"/>
</dbReference>
<evidence type="ECO:0000256" key="3">
    <source>
        <dbReference type="SAM" id="Phobius"/>
    </source>
</evidence>
<dbReference type="PROSITE" id="PS51186">
    <property type="entry name" value="GNAT"/>
    <property type="match status" value="1"/>
</dbReference>
<dbReference type="GO" id="GO:0016287">
    <property type="term" value="F:glycerone-phosphate O-acyltransferase activity"/>
    <property type="evidence" value="ECO:0007669"/>
    <property type="project" value="TreeGrafter"/>
</dbReference>
<dbReference type="SUPFAM" id="SSF55729">
    <property type="entry name" value="Acyl-CoA N-acyltransferases (Nat)"/>
    <property type="match status" value="1"/>
</dbReference>
<dbReference type="PANTHER" id="PTHR31605">
    <property type="entry name" value="GLYCEROL-3-PHOSPHATE O-ACYLTRANSFERASE 1"/>
    <property type="match status" value="1"/>
</dbReference>
<dbReference type="InterPro" id="IPR052744">
    <property type="entry name" value="GPAT/DAPAT"/>
</dbReference>
<proteinExistence type="predicted"/>
<dbReference type="Proteomes" id="UP000310189">
    <property type="component" value="Unassembled WGS sequence"/>
</dbReference>
<keyword evidence="3" id="KW-1133">Transmembrane helix</keyword>
<evidence type="ECO:0000259" key="4">
    <source>
        <dbReference type="PROSITE" id="PS51186"/>
    </source>
</evidence>
<dbReference type="GO" id="GO:0004366">
    <property type="term" value="F:glycerol-3-phosphate O-acyltransferase activity"/>
    <property type="evidence" value="ECO:0007669"/>
    <property type="project" value="TreeGrafter"/>
</dbReference>
<feature type="transmembrane region" description="Helical" evidence="3">
    <location>
        <begin position="677"/>
        <end position="694"/>
    </location>
</feature>
<dbReference type="InterPro" id="IPR016181">
    <property type="entry name" value="Acyl_CoA_acyltransferase"/>
</dbReference>
<feature type="coiled-coil region" evidence="1">
    <location>
        <begin position="712"/>
        <end position="739"/>
    </location>
</feature>
<sequence length="855" mass="94648">MTFAPFKIKVCTTQEEINAAFAVRELVFVDEYGYAKEELTHNAIDNNALQVLATDEQGTPLGSCRFTPLPQDLDNLPSSNEPFIRPQSESSAKDLFNGAEGGRFWWLAVSPKCRGRGLAGQLIKFCEEYTARAVQGQTKPYMRIRANFKAHSMYPRFGSSMHVTVLVGLLTVAAILIKRCDPYHLATQLWRAIIYVFFRELNRRGAHNIPASPKPVIFVAGPHHNQFLDGIILASEVLRASNRKVSFLVASKSMNTFFVGDMARAMESIPVKRAADDAKKGTGTIYMKSASPSTHIYGVGTKFTKQLKQRMSISLSSALGGAIAEVSEVVSDTELILRRELNKEQARNALASAGDANAAEGIPYKVLPHIDQHSMYKSVYDRLEEGGCIGIFPEGGSHDQTDLLPLKAGVTIMALGAMSKNPNLEVQIVPVGLSYFHAHKFRSRAVVEFGAPQAVPRNLVEQFAQGGPDKRAACSSLLNIIYDGLKSVTVQAPDYETLMLIQAGRRLYSAPGQHPPLDEVVELNRRLIAGYQEYKEEPKVKQLKAKVLKYNRRLQDLGLRDHQVDSAARSPLKSGALLFYRIELLMVWGSLALPGAVLHLPVFLVAKYISKIKAKQALAASTVKVKARDVVGTWKVLVSIALIPLLYVFYITTATIIARKYGDVMQLSADTITWTPLYTLLLLPCLGISALKFGEVGMDIYKSLPPLFLSLLPGNENEIQKLKNSRNSLSKELKDIIEEYGPKQIENFEKRRVVAKDEPALDEAAQASTDEPPALTTFQWLDEMLFGWSASKKADEGSQPVSRSEEGTHDQNNDTYAAVGEEGDFDAVVSFLETENGSNRGVHNDNDKYLFCWQR</sequence>
<dbReference type="EMBL" id="SPNW01000002">
    <property type="protein sequence ID" value="TIA93320.1"/>
    <property type="molecule type" value="Genomic_DNA"/>
</dbReference>
<dbReference type="AlphaFoldDB" id="A0A4T0FY04"/>
<comment type="caution">
    <text evidence="5">The sequence shown here is derived from an EMBL/GenBank/DDBJ whole genome shotgun (WGS) entry which is preliminary data.</text>
</comment>
<evidence type="ECO:0000313" key="5">
    <source>
        <dbReference type="EMBL" id="TIA93320.1"/>
    </source>
</evidence>
<organism evidence="5 6">
    <name type="scientific">Wallemia hederae</name>
    <dbReference type="NCBI Taxonomy" id="1540922"/>
    <lineage>
        <taxon>Eukaryota</taxon>
        <taxon>Fungi</taxon>
        <taxon>Dikarya</taxon>
        <taxon>Basidiomycota</taxon>
        <taxon>Wallemiomycotina</taxon>
        <taxon>Wallemiomycetes</taxon>
        <taxon>Wallemiales</taxon>
        <taxon>Wallemiaceae</taxon>
        <taxon>Wallemia</taxon>
    </lineage>
</organism>
<evidence type="ECO:0000256" key="2">
    <source>
        <dbReference type="SAM" id="MobiDB-lite"/>
    </source>
</evidence>
<reference evidence="5 6" key="1">
    <citation type="submission" date="2019-03" db="EMBL/GenBank/DDBJ databases">
        <title>Sequencing 23 genomes of Wallemia ichthyophaga.</title>
        <authorList>
            <person name="Gostincar C."/>
        </authorList>
    </citation>
    <scope>NUCLEOTIDE SEQUENCE [LARGE SCALE GENOMIC DNA]</scope>
    <source>
        <strain evidence="5 6">EXF-5753</strain>
    </source>
</reference>
<evidence type="ECO:0000256" key="1">
    <source>
        <dbReference type="SAM" id="Coils"/>
    </source>
</evidence>
<gene>
    <name evidence="5" type="ORF">E3P99_00182</name>
</gene>
<dbReference type="Gene3D" id="3.40.630.30">
    <property type="match status" value="1"/>
</dbReference>
<dbReference type="Pfam" id="PF00583">
    <property type="entry name" value="Acetyltransf_1"/>
    <property type="match status" value="1"/>
</dbReference>
<dbReference type="InterPro" id="IPR000182">
    <property type="entry name" value="GNAT_dom"/>
</dbReference>
<dbReference type="Pfam" id="PF01553">
    <property type="entry name" value="Acyltransferase"/>
    <property type="match status" value="1"/>
</dbReference>
<dbReference type="SUPFAM" id="SSF69593">
    <property type="entry name" value="Glycerol-3-phosphate (1)-acyltransferase"/>
    <property type="match status" value="1"/>
</dbReference>
<feature type="compositionally biased region" description="Basic and acidic residues" evidence="2">
    <location>
        <begin position="803"/>
        <end position="812"/>
    </location>
</feature>
<protein>
    <recommendedName>
        <fullName evidence="4">N-acetyltransferase domain-containing protein</fullName>
    </recommendedName>
</protein>
<dbReference type="InterPro" id="IPR002123">
    <property type="entry name" value="Plipid/glycerol_acylTrfase"/>
</dbReference>
<feature type="transmembrane region" description="Helical" evidence="3">
    <location>
        <begin position="636"/>
        <end position="657"/>
    </location>
</feature>